<evidence type="ECO:0000313" key="7">
    <source>
        <dbReference type="EMBL" id="AZT93510.1"/>
    </source>
</evidence>
<reference evidence="16 17" key="3">
    <citation type="journal article" date="2017" name="Elife">
        <title>Extensive horizontal gene transfer in cheese-associated bacteria.</title>
        <authorList>
            <person name="Bonham K.S."/>
            <person name="Wolfe B.E."/>
            <person name="Dutton R.J."/>
        </authorList>
    </citation>
    <scope>NUCLEOTIDE SEQUENCE [LARGE SCALE GENOMIC DNA]</scope>
    <source>
        <strain evidence="10 16">738_8</strain>
        <strain evidence="9 18">962_8</strain>
        <strain evidence="8 17">JB5</strain>
    </source>
</reference>
<reference evidence="15" key="2">
    <citation type="submission" date="2016-09" db="EMBL/GenBank/DDBJ databases">
        <title>Complete Genome Sequence of Brevibacterium linens SMQ-1335.</title>
        <authorList>
            <person name="de Melo A.G."/>
            <person name="Labrie S.J."/>
            <person name="Dumaresq J."/>
            <person name="Roberts R.J."/>
            <person name="Tremblay D.M."/>
            <person name="Moineau S."/>
        </authorList>
    </citation>
    <scope>NUCLEOTIDE SEQUENCE [LARGE SCALE GENOMIC DNA]</scope>
    <source>
        <strain evidence="15">SMQ-1335</strain>
    </source>
</reference>
<evidence type="ECO:0000313" key="17">
    <source>
        <dbReference type="Proteomes" id="UP000218377"/>
    </source>
</evidence>
<keyword evidence="2" id="KW-0479">Metal-binding</keyword>
<name>A0A1D7W3Q8_BREAU</name>
<dbReference type="AlphaFoldDB" id="A0A1D7W3Q8"/>
<dbReference type="Gene3D" id="2.102.10.10">
    <property type="entry name" value="Rieske [2Fe-2S] iron-sulphur domain"/>
    <property type="match status" value="1"/>
</dbReference>
<evidence type="ECO:0000313" key="8">
    <source>
        <dbReference type="EMBL" id="PCC19957.1"/>
    </source>
</evidence>
<keyword evidence="4" id="KW-0411">Iron-sulfur</keyword>
<evidence type="ECO:0000313" key="15">
    <source>
        <dbReference type="Proteomes" id="UP000094793"/>
    </source>
</evidence>
<evidence type="ECO:0000256" key="2">
    <source>
        <dbReference type="ARBA" id="ARBA00022723"/>
    </source>
</evidence>
<dbReference type="Proteomes" id="UP000218620">
    <property type="component" value="Unassembled WGS sequence"/>
</dbReference>
<dbReference type="EMBL" id="NRGQ01000045">
    <property type="protein sequence ID" value="PCC41282.1"/>
    <property type="molecule type" value="Genomic_DNA"/>
</dbReference>
<evidence type="ECO:0000256" key="3">
    <source>
        <dbReference type="ARBA" id="ARBA00023004"/>
    </source>
</evidence>
<reference evidence="6" key="1">
    <citation type="submission" date="2016-09" db="EMBL/GenBank/DDBJ databases">
        <title>Complete Genome Sequence of Brevibacterium aurantiacum SMQ-1335.</title>
        <authorList>
            <person name="de Melo A.G."/>
            <person name="Labrie S.J."/>
            <person name="Dumaresq J."/>
            <person name="Roberts R.J."/>
            <person name="Tremblay D.M."/>
            <person name="Moineau S."/>
        </authorList>
    </citation>
    <scope>NUCLEOTIDE SEQUENCE</scope>
    <source>
        <strain evidence="6">SMQ-1335</strain>
    </source>
</reference>
<dbReference type="Proteomes" id="UP000297736">
    <property type="component" value="Unassembled WGS sequence"/>
</dbReference>
<dbReference type="KEGG" id="blin:BLSMQ_1931"/>
<dbReference type="Proteomes" id="UP000218377">
    <property type="component" value="Unassembled WGS sequence"/>
</dbReference>
<dbReference type="InterPro" id="IPR017941">
    <property type="entry name" value="Rieske_2Fe-2S"/>
</dbReference>
<keyword evidence="11" id="KW-0560">Oxidoreductase</keyword>
<organism evidence="6 15">
    <name type="scientific">Brevibacterium aurantiacum</name>
    <dbReference type="NCBI Taxonomy" id="273384"/>
    <lineage>
        <taxon>Bacteria</taxon>
        <taxon>Bacillati</taxon>
        <taxon>Actinomycetota</taxon>
        <taxon>Actinomycetes</taxon>
        <taxon>Micrococcales</taxon>
        <taxon>Brevibacteriaceae</taxon>
        <taxon>Brevibacterium</taxon>
    </lineage>
</organism>
<dbReference type="EMBL" id="FXYZ01000014">
    <property type="protein sequence ID" value="SMX94194.1"/>
    <property type="molecule type" value="Genomic_DNA"/>
</dbReference>
<evidence type="ECO:0000313" key="18">
    <source>
        <dbReference type="Proteomes" id="UP000218620"/>
    </source>
</evidence>
<evidence type="ECO:0000313" key="10">
    <source>
        <dbReference type="EMBL" id="PCC55296.1"/>
    </source>
</evidence>
<dbReference type="EMBL" id="CP025330">
    <property type="protein sequence ID" value="AZT93510.1"/>
    <property type="molecule type" value="Genomic_DNA"/>
</dbReference>
<dbReference type="Proteomes" id="UP000283000">
    <property type="component" value="Chromosome"/>
</dbReference>
<dbReference type="EMBL" id="FXZI01000001">
    <property type="protein sequence ID" value="SMX71887.1"/>
    <property type="molecule type" value="Genomic_DNA"/>
</dbReference>
<reference evidence="19 20" key="5">
    <citation type="submission" date="2017-03" db="EMBL/GenBank/DDBJ databases">
        <authorList>
            <person name="Afonso C.L."/>
            <person name="Miller P.J."/>
            <person name="Scott M.A."/>
            <person name="Spackman E."/>
            <person name="Goraichik I."/>
            <person name="Dimitrov K.M."/>
            <person name="Suarez D.L."/>
            <person name="Swayne D.E."/>
        </authorList>
    </citation>
    <scope>NUCLEOTIDE SEQUENCE [LARGE SCALE GENOMIC DNA]</scope>
    <source>
        <strain evidence="13">6</strain>
        <strain evidence="20">6(3)</strain>
        <strain evidence="11">8</strain>
        <strain evidence="19">8(6)</strain>
        <strain evidence="12">ATCC 9175</strain>
    </source>
</reference>
<evidence type="ECO:0000313" key="11">
    <source>
        <dbReference type="EMBL" id="SMX71887.1"/>
    </source>
</evidence>
<evidence type="ECO:0000259" key="5">
    <source>
        <dbReference type="PROSITE" id="PS51296"/>
    </source>
</evidence>
<dbReference type="eggNOG" id="COG2146">
    <property type="taxonomic scope" value="Bacteria"/>
</dbReference>
<keyword evidence="11" id="KW-0223">Dioxygenase</keyword>
<reference evidence="7 22" key="6">
    <citation type="submission" date="2017-12" db="EMBL/GenBank/DDBJ databases">
        <authorList>
            <person name="Levesque S."/>
        </authorList>
    </citation>
    <scope>NUCLEOTIDE SEQUENCE [LARGE SCALE GENOMIC DNA]</scope>
    <source>
        <strain evidence="7 22">SMQ-1417</strain>
    </source>
</reference>
<keyword evidence="21" id="KW-1185">Reference proteome</keyword>
<proteinExistence type="predicted"/>
<dbReference type="EMBL" id="RHFF01000022">
    <property type="protein sequence ID" value="TGD36909.1"/>
    <property type="molecule type" value="Genomic_DNA"/>
</dbReference>
<protein>
    <submittedName>
        <fullName evidence="11">3-phenylpropionate/trans-cinnamate dioxygenase ferredoxin subunit</fullName>
    </submittedName>
    <submittedName>
        <fullName evidence="6">Ferredoxin, 2Fe-2S</fullName>
    </submittedName>
    <submittedName>
        <fullName evidence="7">Non-heme iron oxygenase ferredoxin subunit</fullName>
    </submittedName>
    <submittedName>
        <fullName evidence="8">Rieske (2Fe-2S) protein</fullName>
    </submittedName>
</protein>
<dbReference type="Proteomes" id="UP000217881">
    <property type="component" value="Unassembled WGS sequence"/>
</dbReference>
<dbReference type="EMBL" id="FXZB01000013">
    <property type="protein sequence ID" value="SMX83418.1"/>
    <property type="molecule type" value="Genomic_DNA"/>
</dbReference>
<evidence type="ECO:0000256" key="4">
    <source>
        <dbReference type="ARBA" id="ARBA00023014"/>
    </source>
</evidence>
<dbReference type="Proteomes" id="UP000234300">
    <property type="component" value="Unassembled WGS sequence"/>
</dbReference>
<evidence type="ECO:0000313" key="16">
    <source>
        <dbReference type="Proteomes" id="UP000217881"/>
    </source>
</evidence>
<dbReference type="Proteomes" id="UP000094793">
    <property type="component" value="Chromosome"/>
</dbReference>
<dbReference type="GO" id="GO:0051537">
    <property type="term" value="F:2 iron, 2 sulfur cluster binding"/>
    <property type="evidence" value="ECO:0007669"/>
    <property type="project" value="UniProtKB-KW"/>
</dbReference>
<sequence length="123" mass="13651">MTAEDHPTEAPTDDEDNSGWVRIDEARTLDDESAIHLDIGRHEICLIRSLGRIHAIRDECTHGQVLLSEGDVESGYVECWLHGSRFDLDTGVPTGPPATEPVAVYPVRMTDDEIEVRLPTSDD</sequence>
<evidence type="ECO:0000313" key="6">
    <source>
        <dbReference type="EMBL" id="AOP53641.1"/>
    </source>
</evidence>
<keyword evidence="3" id="KW-0408">Iron</keyword>
<evidence type="ECO:0000313" key="14">
    <source>
        <dbReference type="EMBL" id="TGD36909.1"/>
    </source>
</evidence>
<dbReference type="PANTHER" id="PTHR21496:SF23">
    <property type="entry name" value="3-PHENYLPROPIONATE_CINNAMIC ACID DIOXYGENASE FERREDOXIN SUBUNIT"/>
    <property type="match status" value="1"/>
</dbReference>
<dbReference type="GO" id="GO:0051213">
    <property type="term" value="F:dioxygenase activity"/>
    <property type="evidence" value="ECO:0007669"/>
    <property type="project" value="UniProtKB-KW"/>
</dbReference>
<dbReference type="PATRIC" id="fig|1703.10.peg.1990"/>
<dbReference type="RefSeq" id="WP_009885196.1">
    <property type="nucleotide sequence ID" value="NZ_AAGP01000051.1"/>
</dbReference>
<accession>A0A2A3ZUY6</accession>
<dbReference type="CDD" id="cd03528">
    <property type="entry name" value="Rieske_RO_ferredoxin"/>
    <property type="match status" value="1"/>
</dbReference>
<reference evidence="14 23" key="7">
    <citation type="submission" date="2018-10" db="EMBL/GenBank/DDBJ databases">
        <title>Brevibacterium genomes from Austrain hard cheese rinds.</title>
        <authorList>
            <person name="Anast J.M."/>
            <person name="Dzieciol M."/>
            <person name="Schultz D.L."/>
            <person name="Mann E."/>
            <person name="Wagner M."/>
            <person name="Schmitz-Esser S."/>
        </authorList>
    </citation>
    <scope>NUCLEOTIDE SEQUENCE [LARGE SCALE GENOMIC DNA]</scope>
    <source>
        <strain evidence="14 23">L261</strain>
    </source>
</reference>
<keyword evidence="1" id="KW-0001">2Fe-2S</keyword>
<dbReference type="EMBL" id="NRGX01000001">
    <property type="protein sequence ID" value="PCC19957.1"/>
    <property type="molecule type" value="Genomic_DNA"/>
</dbReference>
<reference evidence="21" key="4">
    <citation type="submission" date="2017-03" db="EMBL/GenBank/DDBJ databases">
        <authorList>
            <person name="Monnet C."/>
        </authorList>
    </citation>
    <scope>NUCLEOTIDE SEQUENCE [LARGE SCALE GENOMIC DNA]</scope>
    <source>
        <strain evidence="21">ATCC 9175</strain>
    </source>
</reference>
<dbReference type="GO" id="GO:0046872">
    <property type="term" value="F:metal ion binding"/>
    <property type="evidence" value="ECO:0007669"/>
    <property type="project" value="UniProtKB-KW"/>
</dbReference>
<dbReference type="OrthoDB" id="147178at2"/>
<evidence type="ECO:0000313" key="12">
    <source>
        <dbReference type="EMBL" id="SMX83418.1"/>
    </source>
</evidence>
<accession>A0A2H1I9K6</accession>
<dbReference type="InterPro" id="IPR036922">
    <property type="entry name" value="Rieske_2Fe-2S_sf"/>
</dbReference>
<feature type="domain" description="Rieske" evidence="5">
    <location>
        <begin position="20"/>
        <end position="116"/>
    </location>
</feature>
<evidence type="ECO:0000313" key="20">
    <source>
        <dbReference type="Proteomes" id="UP000234327"/>
    </source>
</evidence>
<dbReference type="GO" id="GO:0016705">
    <property type="term" value="F:oxidoreductase activity, acting on paired donors, with incorporation or reduction of molecular oxygen"/>
    <property type="evidence" value="ECO:0007669"/>
    <property type="project" value="UniProtKB-ARBA"/>
</dbReference>
<evidence type="ECO:0000256" key="1">
    <source>
        <dbReference type="ARBA" id="ARBA00022714"/>
    </source>
</evidence>
<dbReference type="EMBL" id="CP017150">
    <property type="protein sequence ID" value="AOP53641.1"/>
    <property type="molecule type" value="Genomic_DNA"/>
</dbReference>
<dbReference type="Pfam" id="PF00355">
    <property type="entry name" value="Rieske"/>
    <property type="match status" value="1"/>
</dbReference>
<dbReference type="Proteomes" id="UP000234525">
    <property type="component" value="Unassembled WGS sequence"/>
</dbReference>
<accession>A0A1D7W3Q8</accession>
<evidence type="ECO:0000313" key="13">
    <source>
        <dbReference type="EMBL" id="SMX94194.1"/>
    </source>
</evidence>
<dbReference type="Proteomes" id="UP000234327">
    <property type="component" value="Unassembled WGS sequence"/>
</dbReference>
<dbReference type="EMBL" id="NRHA01000003">
    <property type="protein sequence ID" value="PCC55296.1"/>
    <property type="molecule type" value="Genomic_DNA"/>
</dbReference>
<evidence type="ECO:0000313" key="22">
    <source>
        <dbReference type="Proteomes" id="UP000283000"/>
    </source>
</evidence>
<dbReference type="PANTHER" id="PTHR21496">
    <property type="entry name" value="FERREDOXIN-RELATED"/>
    <property type="match status" value="1"/>
</dbReference>
<dbReference type="GO" id="GO:0004497">
    <property type="term" value="F:monooxygenase activity"/>
    <property type="evidence" value="ECO:0007669"/>
    <property type="project" value="UniProtKB-ARBA"/>
</dbReference>
<dbReference type="GeneID" id="60906298"/>
<gene>
    <name evidence="12" type="ORF">BAUR9175_02138</name>
    <name evidence="13" type="ORF">BAURA63_02906</name>
    <name evidence="11" type="ORF">BAURA86_00366</name>
    <name evidence="6" type="ORF">BLSMQ_1931</name>
    <name evidence="10" type="ORF">CIK59_00555</name>
    <name evidence="9" type="ORF">CIK65_18565</name>
    <name evidence="8" type="ORF">CIK79_17685</name>
    <name evidence="7" type="ORF">CXR23_10495</name>
    <name evidence="14" type="ORF">EB834_18030</name>
</gene>
<evidence type="ECO:0000313" key="9">
    <source>
        <dbReference type="EMBL" id="PCC41282.1"/>
    </source>
</evidence>
<evidence type="ECO:0000313" key="21">
    <source>
        <dbReference type="Proteomes" id="UP000234525"/>
    </source>
</evidence>
<evidence type="ECO:0000313" key="23">
    <source>
        <dbReference type="Proteomes" id="UP000297736"/>
    </source>
</evidence>
<dbReference type="SUPFAM" id="SSF50022">
    <property type="entry name" value="ISP domain"/>
    <property type="match status" value="1"/>
</dbReference>
<reference evidence="7 22" key="8">
    <citation type="submission" date="2019-01" db="EMBL/GenBank/DDBJ databases">
        <title>Comparative genomic analysis of Brevibacterium aurantiacum sheds light on its evolution and its adaptation to smear-ripened cheeses.</title>
        <authorList>
            <person name="Moineau S."/>
        </authorList>
    </citation>
    <scope>NUCLEOTIDE SEQUENCE [LARGE SCALE GENOMIC DNA]</scope>
    <source>
        <strain evidence="7 22">SMQ-1417</strain>
    </source>
</reference>
<dbReference type="PROSITE" id="PS51296">
    <property type="entry name" value="RIESKE"/>
    <property type="match status" value="1"/>
</dbReference>
<evidence type="ECO:0000313" key="19">
    <source>
        <dbReference type="Proteomes" id="UP000234300"/>
    </source>
</evidence>